<name>A0A6J7LTU3_9ZZZZ</name>
<dbReference type="PANTHER" id="PTHR34580">
    <property type="match status" value="1"/>
</dbReference>
<evidence type="ECO:0000313" key="5">
    <source>
        <dbReference type="EMBL" id="CAB4969329.1"/>
    </source>
</evidence>
<dbReference type="InterPro" id="IPR026881">
    <property type="entry name" value="WYL_dom"/>
</dbReference>
<dbReference type="Pfam" id="PF19187">
    <property type="entry name" value="HTH_PafC"/>
    <property type="match status" value="1"/>
</dbReference>
<feature type="domain" description="WCX" evidence="3">
    <location>
        <begin position="246"/>
        <end position="315"/>
    </location>
</feature>
<dbReference type="EMBL" id="CAFBNZ010000057">
    <property type="protein sequence ID" value="CAB4969329.1"/>
    <property type="molecule type" value="Genomic_DNA"/>
</dbReference>
<organism evidence="5">
    <name type="scientific">freshwater metagenome</name>
    <dbReference type="NCBI Taxonomy" id="449393"/>
    <lineage>
        <taxon>unclassified sequences</taxon>
        <taxon>metagenomes</taxon>
        <taxon>ecological metagenomes</taxon>
    </lineage>
</organism>
<feature type="domain" description="WCX" evidence="3">
    <location>
        <begin position="590"/>
        <end position="651"/>
    </location>
</feature>
<protein>
    <submittedName>
        <fullName evidence="5">Unannotated protein</fullName>
    </submittedName>
</protein>
<dbReference type="EMBL" id="CAEZVL010000104">
    <property type="protein sequence ID" value="CAB4632490.1"/>
    <property type="molecule type" value="Genomic_DNA"/>
</dbReference>
<accession>A0A6J7LTU3</accession>
<evidence type="ECO:0000259" key="1">
    <source>
        <dbReference type="Pfam" id="PF13280"/>
    </source>
</evidence>
<gene>
    <name evidence="4" type="ORF">UFOPK1960_00775</name>
    <name evidence="5" type="ORF">UFOPK3889_00443</name>
</gene>
<feature type="domain" description="PafC HTH" evidence="2">
    <location>
        <begin position="346"/>
        <end position="472"/>
    </location>
</feature>
<evidence type="ECO:0000313" key="4">
    <source>
        <dbReference type="EMBL" id="CAB4632490.1"/>
    </source>
</evidence>
<dbReference type="InterPro" id="IPR051534">
    <property type="entry name" value="CBASS_pafABC_assoc_protein"/>
</dbReference>
<reference evidence="5" key="1">
    <citation type="submission" date="2020-05" db="EMBL/GenBank/DDBJ databases">
        <authorList>
            <person name="Chiriac C."/>
            <person name="Salcher M."/>
            <person name="Ghai R."/>
            <person name="Kavagutti S V."/>
        </authorList>
    </citation>
    <scope>NUCLEOTIDE SEQUENCE</scope>
</reference>
<dbReference type="Pfam" id="PF25583">
    <property type="entry name" value="WCX"/>
    <property type="match status" value="2"/>
</dbReference>
<dbReference type="AlphaFoldDB" id="A0A6J7LTU3"/>
<sequence length="656" mass="72853">MTGTSGQAERLKRVDPLERVLNLFTLLHRLTTPLTREQIVAQMARGMTPYPVAEAAQRQLFGSDKNTIVRDLGIPVRQSVAQGEEAGQTKYWISEEDMCIPEFDLTEEEMSVLSLALASIHQSVPEASEALMKLEGLSPQGRGVNFNVEIPLIVVRLTEIAQRRQLVDISIDSENIVVDPDRLLFDKGTWYLIATPVGEKKMRAIKCARIGADFSITEDVSSAKRKKLSNRELRHLVHNVEGSDLEATVIVDALAAGMSWWDTRVVETESMSDGRLRITVVVDDPARFRGWVLGFGTHAVVEGPTSLRDGFMTWLDDLLKPGADIPNLPERPSAAPTRPGPRPLAERLQRLLSILPWLRLRGSISVDELAGMLGIEAKHLFKDLEYASMCGVPPYTHDALFDFSVSDGEVLFHGTSVSFGPIRRSKTLMTRGVKLTPRQATAVAVALAGHDAVAGDLAIRNDAVNSLRAKLEGVLGDLPVNIRLEDAPLLHEVKNSIEAARQIKVVYVNGEEEVTERILNPLLIFVDRGESYLIADDLVTGEQERVFRVDRLLECNETGYSFESRPVVFERWKFRGTVLDAELYIAPGNEWVLDRIETKDHIINEDGSMFLWVEVASRGWLGRLLLRCGGASCVVSPDSLQGVVAERAQEIRAQYV</sequence>
<dbReference type="InterPro" id="IPR043839">
    <property type="entry name" value="PafC_HTH"/>
</dbReference>
<proteinExistence type="predicted"/>
<dbReference type="PROSITE" id="PS52050">
    <property type="entry name" value="WYL"/>
    <property type="match status" value="1"/>
</dbReference>
<evidence type="ECO:0000259" key="2">
    <source>
        <dbReference type="Pfam" id="PF19187"/>
    </source>
</evidence>
<feature type="domain" description="WYL" evidence="1">
    <location>
        <begin position="489"/>
        <end position="554"/>
    </location>
</feature>
<evidence type="ECO:0000259" key="3">
    <source>
        <dbReference type="Pfam" id="PF25583"/>
    </source>
</evidence>
<dbReference type="Pfam" id="PF13280">
    <property type="entry name" value="WYL"/>
    <property type="match status" value="1"/>
</dbReference>
<dbReference type="PANTHER" id="PTHR34580:SF1">
    <property type="entry name" value="PROTEIN PAFC"/>
    <property type="match status" value="1"/>
</dbReference>
<dbReference type="InterPro" id="IPR057727">
    <property type="entry name" value="WCX_dom"/>
</dbReference>